<dbReference type="FunFam" id="1.10.510.10:FF:000550">
    <property type="entry name" value="Serine/threonine kinase 16"/>
    <property type="match status" value="1"/>
</dbReference>
<dbReference type="GeneID" id="24099163"/>
<dbReference type="PROSITE" id="PS00108">
    <property type="entry name" value="PROTEIN_KINASE_ST"/>
    <property type="match status" value="1"/>
</dbReference>
<dbReference type="SMART" id="SM00220">
    <property type="entry name" value="S_TKc"/>
    <property type="match status" value="1"/>
</dbReference>
<comment type="catalytic activity">
    <reaction evidence="8">
        <text>L-seryl-[protein] + ATP = O-phospho-L-seryl-[protein] + ADP + H(+)</text>
        <dbReference type="Rhea" id="RHEA:17989"/>
        <dbReference type="Rhea" id="RHEA-COMP:9863"/>
        <dbReference type="Rhea" id="RHEA-COMP:11604"/>
        <dbReference type="ChEBI" id="CHEBI:15378"/>
        <dbReference type="ChEBI" id="CHEBI:29999"/>
        <dbReference type="ChEBI" id="CHEBI:30616"/>
        <dbReference type="ChEBI" id="CHEBI:83421"/>
        <dbReference type="ChEBI" id="CHEBI:456216"/>
        <dbReference type="EC" id="2.7.11.1"/>
    </reaction>
</comment>
<keyword evidence="6 9" id="KW-0067">ATP-binding</keyword>
<dbReference type="PROSITE" id="PS50011">
    <property type="entry name" value="PROTEIN_KINASE_DOM"/>
    <property type="match status" value="1"/>
</dbReference>
<keyword evidence="14" id="KW-1185">Reference proteome</keyword>
<dbReference type="GO" id="GO:0005773">
    <property type="term" value="C:vacuole"/>
    <property type="evidence" value="ECO:0007669"/>
    <property type="project" value="GOC"/>
</dbReference>
<dbReference type="EMBL" id="HE797146">
    <property type="protein sequence ID" value="CCM04252.1"/>
    <property type="molecule type" value="Genomic_DNA"/>
</dbReference>
<evidence type="ECO:0000256" key="1">
    <source>
        <dbReference type="ARBA" id="ARBA00012513"/>
    </source>
</evidence>
<dbReference type="GO" id="GO:0005794">
    <property type="term" value="C:Golgi apparatus"/>
    <property type="evidence" value="ECO:0007669"/>
    <property type="project" value="TreeGrafter"/>
</dbReference>
<evidence type="ECO:0000313" key="13">
    <source>
        <dbReference type="EMBL" id="CCM04252.1"/>
    </source>
</evidence>
<dbReference type="InterPro" id="IPR017441">
    <property type="entry name" value="Protein_kinase_ATP_BS"/>
</dbReference>
<feature type="compositionally biased region" description="Basic and acidic residues" evidence="11">
    <location>
        <begin position="190"/>
        <end position="206"/>
    </location>
</feature>
<feature type="compositionally biased region" description="Polar residues" evidence="11">
    <location>
        <begin position="209"/>
        <end position="218"/>
    </location>
</feature>
<dbReference type="Proteomes" id="UP000006352">
    <property type="component" value="Unassembled WGS sequence"/>
</dbReference>
<keyword evidence="2 10" id="KW-0723">Serine/threonine-protein kinase</keyword>
<dbReference type="Pfam" id="PF00069">
    <property type="entry name" value="Pkinase"/>
    <property type="match status" value="2"/>
</dbReference>
<dbReference type="HOGENOM" id="CLU_000288_109_1_1"/>
<feature type="region of interest" description="Disordered" evidence="11">
    <location>
        <begin position="172"/>
        <end position="220"/>
    </location>
</feature>
<dbReference type="InterPro" id="IPR008271">
    <property type="entry name" value="Ser/Thr_kinase_AS"/>
</dbReference>
<comment type="catalytic activity">
    <reaction evidence="7">
        <text>L-threonyl-[protein] + ATP = O-phospho-L-threonyl-[protein] + ADP + H(+)</text>
        <dbReference type="Rhea" id="RHEA:46608"/>
        <dbReference type="Rhea" id="RHEA-COMP:11060"/>
        <dbReference type="Rhea" id="RHEA-COMP:11605"/>
        <dbReference type="ChEBI" id="CHEBI:15378"/>
        <dbReference type="ChEBI" id="CHEBI:30013"/>
        <dbReference type="ChEBI" id="CHEBI:30616"/>
        <dbReference type="ChEBI" id="CHEBI:61977"/>
        <dbReference type="ChEBI" id="CHEBI:456216"/>
        <dbReference type="EC" id="2.7.11.1"/>
    </reaction>
</comment>
<dbReference type="RefSeq" id="XP_012183535.1">
    <property type="nucleotide sequence ID" value="XM_012328145.1"/>
</dbReference>
<evidence type="ECO:0000256" key="11">
    <source>
        <dbReference type="SAM" id="MobiDB-lite"/>
    </source>
</evidence>
<dbReference type="GO" id="GO:0006624">
    <property type="term" value="P:vacuolar protein processing"/>
    <property type="evidence" value="ECO:0007669"/>
    <property type="project" value="TreeGrafter"/>
</dbReference>
<dbReference type="STRING" id="599839.J4HZ30"/>
<name>J4HZ30_9APHY</name>
<dbReference type="GO" id="GO:0032889">
    <property type="term" value="P:regulation of vacuole fusion, non-autophagic"/>
    <property type="evidence" value="ECO:0007669"/>
    <property type="project" value="TreeGrafter"/>
</dbReference>
<comment type="similarity">
    <text evidence="10">Belongs to the protein kinase superfamily.</text>
</comment>
<keyword evidence="5" id="KW-0418">Kinase</keyword>
<evidence type="ECO:0000313" key="14">
    <source>
        <dbReference type="Proteomes" id="UP000006352"/>
    </source>
</evidence>
<evidence type="ECO:0000256" key="8">
    <source>
        <dbReference type="ARBA" id="ARBA00048679"/>
    </source>
</evidence>
<dbReference type="SUPFAM" id="SSF56112">
    <property type="entry name" value="Protein kinase-like (PK-like)"/>
    <property type="match status" value="1"/>
</dbReference>
<evidence type="ECO:0000256" key="9">
    <source>
        <dbReference type="PROSITE-ProRule" id="PRU10141"/>
    </source>
</evidence>
<dbReference type="InParanoid" id="J4HZ30"/>
<keyword evidence="3" id="KW-0808">Transferase</keyword>
<dbReference type="InterPro" id="IPR011009">
    <property type="entry name" value="Kinase-like_dom_sf"/>
</dbReference>
<evidence type="ECO:0000256" key="5">
    <source>
        <dbReference type="ARBA" id="ARBA00022777"/>
    </source>
</evidence>
<evidence type="ECO:0000256" key="10">
    <source>
        <dbReference type="RuleBase" id="RU000304"/>
    </source>
</evidence>
<feature type="compositionally biased region" description="Polar residues" evidence="11">
    <location>
        <begin position="173"/>
        <end position="189"/>
    </location>
</feature>
<keyword evidence="4 9" id="KW-0547">Nucleotide-binding</keyword>
<dbReference type="PIRSF" id="PIRSF000654">
    <property type="entry name" value="Integrin-linked_kinase"/>
    <property type="match status" value="1"/>
</dbReference>
<dbReference type="PROSITE" id="PS00107">
    <property type="entry name" value="PROTEIN_KINASE_ATP"/>
    <property type="match status" value="1"/>
</dbReference>
<evidence type="ECO:0000259" key="12">
    <source>
        <dbReference type="PROSITE" id="PS50011"/>
    </source>
</evidence>
<dbReference type="AlphaFoldDB" id="J4HZ30"/>
<feature type="domain" description="Protein kinase" evidence="12">
    <location>
        <begin position="44"/>
        <end position="413"/>
    </location>
</feature>
<dbReference type="PANTHER" id="PTHR45998:SF2">
    <property type="entry name" value="SERINE_THREONINE-PROTEIN KINASE 16"/>
    <property type="match status" value="1"/>
</dbReference>
<dbReference type="InterPro" id="IPR000719">
    <property type="entry name" value="Prot_kinase_dom"/>
</dbReference>
<evidence type="ECO:0000256" key="6">
    <source>
        <dbReference type="ARBA" id="ARBA00022840"/>
    </source>
</evidence>
<organism evidence="13 14">
    <name type="scientific">Fibroporia radiculosa</name>
    <dbReference type="NCBI Taxonomy" id="599839"/>
    <lineage>
        <taxon>Eukaryota</taxon>
        <taxon>Fungi</taxon>
        <taxon>Dikarya</taxon>
        <taxon>Basidiomycota</taxon>
        <taxon>Agaricomycotina</taxon>
        <taxon>Agaricomycetes</taxon>
        <taxon>Polyporales</taxon>
        <taxon>Fibroporiaceae</taxon>
        <taxon>Fibroporia</taxon>
    </lineage>
</organism>
<dbReference type="OrthoDB" id="248923at2759"/>
<dbReference type="GO" id="GO:0005524">
    <property type="term" value="F:ATP binding"/>
    <property type="evidence" value="ECO:0007669"/>
    <property type="project" value="UniProtKB-UniRule"/>
</dbReference>
<accession>J4HZ30</accession>
<evidence type="ECO:0000256" key="2">
    <source>
        <dbReference type="ARBA" id="ARBA00022527"/>
    </source>
</evidence>
<proteinExistence type="inferred from homology"/>
<evidence type="ECO:0000256" key="4">
    <source>
        <dbReference type="ARBA" id="ARBA00022741"/>
    </source>
</evidence>
<dbReference type="EC" id="2.7.11.1" evidence="1"/>
<reference evidence="13 14" key="1">
    <citation type="journal article" date="2012" name="Appl. Environ. Microbiol.">
        <title>Short-read sequencing for genomic analysis of the brown rot fungus Fibroporia radiculosa.</title>
        <authorList>
            <person name="Tang J.D."/>
            <person name="Perkins A.D."/>
            <person name="Sonstegard T.S."/>
            <person name="Schroeder S.G."/>
            <person name="Burgess S.C."/>
            <person name="Diehl S.V."/>
        </authorList>
    </citation>
    <scope>NUCLEOTIDE SEQUENCE [LARGE SCALE GENOMIC DNA]</scope>
    <source>
        <strain evidence="13 14">TFFH 294</strain>
    </source>
</reference>
<protein>
    <recommendedName>
        <fullName evidence="1">non-specific serine/threonine protein kinase</fullName>
        <ecNumber evidence="1">2.7.11.1</ecNumber>
    </recommendedName>
</protein>
<dbReference type="InterPro" id="IPR052239">
    <property type="entry name" value="Ser/Thr-specific_kinases"/>
</dbReference>
<evidence type="ECO:0000256" key="7">
    <source>
        <dbReference type="ARBA" id="ARBA00047899"/>
    </source>
</evidence>
<evidence type="ECO:0000256" key="3">
    <source>
        <dbReference type="ARBA" id="ARBA00022679"/>
    </source>
</evidence>
<dbReference type="FunCoup" id="J4HZ30">
    <property type="interactions" value="351"/>
</dbReference>
<dbReference type="GO" id="GO:0004674">
    <property type="term" value="F:protein serine/threonine kinase activity"/>
    <property type="evidence" value="ECO:0007669"/>
    <property type="project" value="UniProtKB-KW"/>
</dbReference>
<feature type="binding site" evidence="9">
    <location>
        <position position="73"/>
    </location>
    <ligand>
        <name>ATP</name>
        <dbReference type="ChEBI" id="CHEBI:30616"/>
    </ligand>
</feature>
<gene>
    <name evidence="13" type="ORF">FIBRA_06419</name>
</gene>
<sequence>MSVIHPQLHSTFDSLKFQLKDAFWALSSCICQQSAKVKINGRTFKIVRVLGEGGFSFVYLAEDEHSGRQFALKKIRCPSGHEDVRQAMREVEAYRRFKHPNIIRILDSAVVQDPNGDGQVVYLFLPLYKRGNLQDAINANSINNNHFSEQEMLRLFKGTCEAVRAMHDYHTPLASSSDPFPSRENQSSAAHDDISRRPSLDEEGGYHDNASTNGSSVPLMSAHRPVDEREPIFGGDEDLARIQQNGASENAQGGQAELVPYAHRDLKPGNVMIADDGSPILMDFGSTMKARIKIENRSQALLQQDIAAEQSTMAYRAPELFDVKTGVTLDEKVDIWSLGCTLFALAYSHSPFENMQTTEQGGSIAMAVMNAQYKHPSSAYSQGLKNLIDSMLKSNPQDRPDIHQVIEMTDRALQSLR</sequence>
<dbReference type="Gene3D" id="1.10.510.10">
    <property type="entry name" value="Transferase(Phosphotransferase) domain 1"/>
    <property type="match status" value="2"/>
</dbReference>
<dbReference type="PANTHER" id="PTHR45998">
    <property type="entry name" value="SERINE/THREONINE-PROTEIN KINASE 16"/>
    <property type="match status" value="1"/>
</dbReference>